<evidence type="ECO:0000256" key="3">
    <source>
        <dbReference type="ARBA" id="ARBA00022692"/>
    </source>
</evidence>
<evidence type="ECO:0000256" key="9">
    <source>
        <dbReference type="ARBA" id="ARBA00049940"/>
    </source>
</evidence>
<feature type="binding site" evidence="10">
    <location>
        <position position="74"/>
    </location>
    <ligand>
        <name>Na(+)</name>
        <dbReference type="ChEBI" id="CHEBI:29101"/>
        <note>structural</note>
    </ligand>
</feature>
<dbReference type="GO" id="GO:0005886">
    <property type="term" value="C:plasma membrane"/>
    <property type="evidence" value="ECO:0007669"/>
    <property type="project" value="UniProtKB-SubCell"/>
</dbReference>
<keyword evidence="10" id="KW-0479">Metal-binding</keyword>
<dbReference type="PANTHER" id="PTHR28259:SF1">
    <property type="entry name" value="FLUORIDE EXPORT PROTEIN 1-RELATED"/>
    <property type="match status" value="1"/>
</dbReference>
<comment type="catalytic activity">
    <reaction evidence="8">
        <text>fluoride(in) = fluoride(out)</text>
        <dbReference type="Rhea" id="RHEA:76159"/>
        <dbReference type="ChEBI" id="CHEBI:17051"/>
    </reaction>
    <physiologicalReaction direction="left-to-right" evidence="8">
        <dbReference type="Rhea" id="RHEA:76160"/>
    </physiologicalReaction>
</comment>
<dbReference type="GO" id="GO:0062054">
    <property type="term" value="F:fluoride channel activity"/>
    <property type="evidence" value="ECO:0007669"/>
    <property type="project" value="UniProtKB-UniRule"/>
</dbReference>
<gene>
    <name evidence="10 11" type="primary">crcB</name>
    <name evidence="10" type="synonym">fluC</name>
    <name evidence="11" type="ORF">D2962_02395</name>
</gene>
<dbReference type="InterPro" id="IPR003691">
    <property type="entry name" value="FluC"/>
</dbReference>
<dbReference type="GO" id="GO:0046872">
    <property type="term" value="F:metal ion binding"/>
    <property type="evidence" value="ECO:0007669"/>
    <property type="project" value="UniProtKB-KW"/>
</dbReference>
<proteinExistence type="inferred from homology"/>
<evidence type="ECO:0000256" key="7">
    <source>
        <dbReference type="ARBA" id="ARBA00035120"/>
    </source>
</evidence>
<keyword evidence="10" id="KW-0813">Transport</keyword>
<dbReference type="HAMAP" id="MF_00454">
    <property type="entry name" value="FluC"/>
    <property type="match status" value="1"/>
</dbReference>
<comment type="activity regulation">
    <text evidence="10">Na(+) is not transported, but it plays an essential structural role and its presence is essential for fluoride channel function.</text>
</comment>
<evidence type="ECO:0000256" key="1">
    <source>
        <dbReference type="ARBA" id="ARBA00004651"/>
    </source>
</evidence>
<keyword evidence="6 10" id="KW-0407">Ion channel</keyword>
<evidence type="ECO:0000256" key="6">
    <source>
        <dbReference type="ARBA" id="ARBA00023303"/>
    </source>
</evidence>
<dbReference type="AlphaFoldDB" id="A0A3G2R9E9"/>
<keyword evidence="2 10" id="KW-1003">Cell membrane</keyword>
<feature type="transmembrane region" description="Helical" evidence="10">
    <location>
        <begin position="31"/>
        <end position="51"/>
    </location>
</feature>
<keyword evidence="10" id="KW-0915">Sodium</keyword>
<organism evidence="11 12">
    <name type="scientific">Biomaibacter acetigenes</name>
    <dbReference type="NCBI Taxonomy" id="2316383"/>
    <lineage>
        <taxon>Bacteria</taxon>
        <taxon>Bacillati</taxon>
        <taxon>Bacillota</taxon>
        <taxon>Clostridia</taxon>
        <taxon>Thermosediminibacterales</taxon>
        <taxon>Tepidanaerobacteraceae</taxon>
        <taxon>Biomaibacter</taxon>
    </lineage>
</organism>
<keyword evidence="5 10" id="KW-0472">Membrane</keyword>
<accession>A0A3G2R9E9</accession>
<evidence type="ECO:0000256" key="2">
    <source>
        <dbReference type="ARBA" id="ARBA00022475"/>
    </source>
</evidence>
<keyword evidence="10" id="KW-0406">Ion transport</keyword>
<evidence type="ECO:0000256" key="10">
    <source>
        <dbReference type="HAMAP-Rule" id="MF_00454"/>
    </source>
</evidence>
<evidence type="ECO:0000313" key="11">
    <source>
        <dbReference type="EMBL" id="AYO32164.1"/>
    </source>
</evidence>
<name>A0A3G2R9E9_9FIRM</name>
<dbReference type="Proteomes" id="UP000280960">
    <property type="component" value="Chromosome"/>
</dbReference>
<dbReference type="GO" id="GO:0140114">
    <property type="term" value="P:cellular detoxification of fluoride"/>
    <property type="evidence" value="ECO:0007669"/>
    <property type="project" value="UniProtKB-UniRule"/>
</dbReference>
<evidence type="ECO:0000256" key="5">
    <source>
        <dbReference type="ARBA" id="ARBA00023136"/>
    </source>
</evidence>
<keyword evidence="12" id="KW-1185">Reference proteome</keyword>
<reference evidence="11 12" key="1">
    <citation type="submission" date="2018-10" db="EMBL/GenBank/DDBJ databases">
        <authorList>
            <person name="Zhang X."/>
        </authorList>
    </citation>
    <scope>NUCLEOTIDE SEQUENCE [LARGE SCALE GENOMIC DNA]</scope>
    <source>
        <strain evidence="11 12">SK-G1</strain>
    </source>
</reference>
<dbReference type="Pfam" id="PF02537">
    <property type="entry name" value="CRCB"/>
    <property type="match status" value="1"/>
</dbReference>
<comment type="similarity">
    <text evidence="7 10">Belongs to the fluoride channel Fluc/FEX (TC 1.A.43) family.</text>
</comment>
<dbReference type="NCBIfam" id="TIGR00494">
    <property type="entry name" value="crcB"/>
    <property type="match status" value="1"/>
</dbReference>
<dbReference type="EMBL" id="CP033169">
    <property type="protein sequence ID" value="AYO32164.1"/>
    <property type="molecule type" value="Genomic_DNA"/>
</dbReference>
<evidence type="ECO:0000256" key="4">
    <source>
        <dbReference type="ARBA" id="ARBA00022989"/>
    </source>
</evidence>
<feature type="transmembrane region" description="Helical" evidence="10">
    <location>
        <begin position="63"/>
        <end position="81"/>
    </location>
</feature>
<keyword evidence="3 10" id="KW-0812">Transmembrane</keyword>
<feature type="binding site" evidence="10">
    <location>
        <position position="71"/>
    </location>
    <ligand>
        <name>Na(+)</name>
        <dbReference type="ChEBI" id="CHEBI:29101"/>
        <note>structural</note>
    </ligand>
</feature>
<dbReference type="KEGG" id="bacg:D2962_02395"/>
<evidence type="ECO:0000313" key="12">
    <source>
        <dbReference type="Proteomes" id="UP000280960"/>
    </source>
</evidence>
<keyword evidence="4 10" id="KW-1133">Transmembrane helix</keyword>
<evidence type="ECO:0000256" key="8">
    <source>
        <dbReference type="ARBA" id="ARBA00035585"/>
    </source>
</evidence>
<comment type="function">
    <text evidence="9 10">Fluoride-specific ion channel. Important for reducing fluoride concentration in the cell, thus reducing its toxicity.</text>
</comment>
<sequence>MVVGIGSFLGGILRYLISGWAAEVFGAGFPYGTLIVNVVGCFIMSFVMMFGAEMGNIDVNMRLFLTTGIMGALTTFSTFSFETFQFLREGNLFLVGTNIFLNLFLGLLSVWLGLIVARAIV</sequence>
<dbReference type="PANTHER" id="PTHR28259">
    <property type="entry name" value="FLUORIDE EXPORT PROTEIN 1-RELATED"/>
    <property type="match status" value="1"/>
</dbReference>
<protein>
    <recommendedName>
        <fullName evidence="10">Fluoride-specific ion channel FluC</fullName>
    </recommendedName>
</protein>
<comment type="subcellular location">
    <subcellularLocation>
        <location evidence="1 10">Cell membrane</location>
        <topology evidence="1 10">Multi-pass membrane protein</topology>
    </subcellularLocation>
</comment>
<feature type="transmembrane region" description="Helical" evidence="10">
    <location>
        <begin position="93"/>
        <end position="117"/>
    </location>
</feature>